<comment type="similarity">
    <text evidence="1">Belongs to the peptidase S1C family.</text>
</comment>
<dbReference type="PANTHER" id="PTHR43343">
    <property type="entry name" value="PEPTIDASE S12"/>
    <property type="match status" value="1"/>
</dbReference>
<accession>A0A0E0MPM5</accession>
<dbReference type="Gene3D" id="2.40.10.10">
    <property type="entry name" value="Trypsin-like serine proteases"/>
    <property type="match status" value="3"/>
</dbReference>
<dbReference type="EnsemblPlants" id="OPUNC12G17110.1">
    <property type="protein sequence ID" value="OPUNC12G17110.1"/>
    <property type="gene ID" value="OPUNC12G17110"/>
</dbReference>
<organism evidence="4">
    <name type="scientific">Oryza punctata</name>
    <name type="common">Red rice</name>
    <dbReference type="NCBI Taxonomy" id="4537"/>
    <lineage>
        <taxon>Eukaryota</taxon>
        <taxon>Viridiplantae</taxon>
        <taxon>Streptophyta</taxon>
        <taxon>Embryophyta</taxon>
        <taxon>Tracheophyta</taxon>
        <taxon>Spermatophyta</taxon>
        <taxon>Magnoliopsida</taxon>
        <taxon>Liliopsida</taxon>
        <taxon>Poales</taxon>
        <taxon>Poaceae</taxon>
        <taxon>BOP clade</taxon>
        <taxon>Oryzoideae</taxon>
        <taxon>Oryzeae</taxon>
        <taxon>Oryzinae</taxon>
        <taxon>Oryza</taxon>
    </lineage>
</organism>
<dbReference type="EnsemblPlants" id="OPUNC12G17110.2">
    <property type="protein sequence ID" value="OPUNC12G17110.2"/>
    <property type="gene ID" value="OPUNC12G17110"/>
</dbReference>
<keyword evidence="3" id="KW-0378">Hydrolase</keyword>
<dbReference type="GO" id="GO:0004252">
    <property type="term" value="F:serine-type endopeptidase activity"/>
    <property type="evidence" value="ECO:0007669"/>
    <property type="project" value="InterPro"/>
</dbReference>
<dbReference type="Proteomes" id="UP000026962">
    <property type="component" value="Chromosome 12"/>
</dbReference>
<dbReference type="Gramene" id="OPUNC12G17110.2">
    <property type="protein sequence ID" value="OPUNC12G17110.2"/>
    <property type="gene ID" value="OPUNC12G17110"/>
</dbReference>
<dbReference type="Gramene" id="OPUNC12G17110.1">
    <property type="protein sequence ID" value="OPUNC12G17110.1"/>
    <property type="gene ID" value="OPUNC12G17110"/>
</dbReference>
<dbReference type="HOGENOM" id="CLU_020120_7_1_1"/>
<dbReference type="GO" id="GO:0006508">
    <property type="term" value="P:proteolysis"/>
    <property type="evidence" value="ECO:0007669"/>
    <property type="project" value="UniProtKB-KW"/>
</dbReference>
<dbReference type="SUPFAM" id="SSF50494">
    <property type="entry name" value="Trypsin-like serine proteases"/>
    <property type="match status" value="1"/>
</dbReference>
<proteinExistence type="inferred from homology"/>
<protein>
    <submittedName>
        <fullName evidence="4">Uncharacterized protein</fullName>
    </submittedName>
</protein>
<dbReference type="PRINTS" id="PR00834">
    <property type="entry name" value="PROTEASES2C"/>
</dbReference>
<dbReference type="InterPro" id="IPR051201">
    <property type="entry name" value="Chloro_Bact_Ser_Proteases"/>
</dbReference>
<dbReference type="eggNOG" id="KOG1320">
    <property type="taxonomic scope" value="Eukaryota"/>
</dbReference>
<dbReference type="InterPro" id="IPR009003">
    <property type="entry name" value="Peptidase_S1_PA"/>
</dbReference>
<name>A0A0E0MPM5_ORYPU</name>
<dbReference type="PANTHER" id="PTHR43343:SF6">
    <property type="entry name" value="PROTEASE DO-LIKE 5, CHLOROPLASTIC ISOFORM X1"/>
    <property type="match status" value="1"/>
</dbReference>
<dbReference type="OMA" id="HRCKCFL"/>
<dbReference type="STRING" id="4537.A0A0E0MPM5"/>
<reference evidence="4" key="1">
    <citation type="submission" date="2015-04" db="UniProtKB">
        <authorList>
            <consortium name="EnsemblPlants"/>
        </authorList>
    </citation>
    <scope>IDENTIFICATION</scope>
</reference>
<sequence length="199" mass="20719">MAVHPLLRLLLLRPPPPPSLSPPPFSTTRRASAAAALLLLAASPPPRPARADPNGGGGDDIDEARVVRLFQEASPSVVFIKDLVIGRTPGREGGEVVQAEDGEEGGATVEGTGSGFVWDTAGHIVLLEDSSGNSYSKEGRLVGCDPSYDLAVLKVDVDGDKLRPALIGTSKGLRVGQSCFAIGNPYGYEHTLTTGVIMP</sequence>
<dbReference type="AlphaFoldDB" id="A0A0E0MPM5"/>
<evidence type="ECO:0000256" key="1">
    <source>
        <dbReference type="ARBA" id="ARBA00010541"/>
    </source>
</evidence>
<dbReference type="InterPro" id="IPR043504">
    <property type="entry name" value="Peptidase_S1_PA_chymotrypsin"/>
</dbReference>
<evidence type="ECO:0000256" key="3">
    <source>
        <dbReference type="ARBA" id="ARBA00022801"/>
    </source>
</evidence>
<dbReference type="Pfam" id="PF13365">
    <property type="entry name" value="Trypsin_2"/>
    <property type="match status" value="1"/>
</dbReference>
<evidence type="ECO:0000313" key="4">
    <source>
        <dbReference type="EnsemblPlants" id="OPUNC12G17110.1"/>
    </source>
</evidence>
<dbReference type="InterPro" id="IPR001940">
    <property type="entry name" value="Peptidase_S1C"/>
</dbReference>
<evidence type="ECO:0000313" key="5">
    <source>
        <dbReference type="Proteomes" id="UP000026962"/>
    </source>
</evidence>
<evidence type="ECO:0000256" key="2">
    <source>
        <dbReference type="ARBA" id="ARBA00022670"/>
    </source>
</evidence>
<reference evidence="4" key="2">
    <citation type="submission" date="2018-05" db="EMBL/GenBank/DDBJ databases">
        <title>OpunRS2 (Oryza punctata Reference Sequence Version 2).</title>
        <authorList>
            <person name="Zhang J."/>
            <person name="Kudrna D."/>
            <person name="Lee S."/>
            <person name="Talag J."/>
            <person name="Welchert J."/>
            <person name="Wing R.A."/>
        </authorList>
    </citation>
    <scope>NUCLEOTIDE SEQUENCE [LARGE SCALE GENOMIC DNA]</scope>
</reference>
<keyword evidence="5" id="KW-1185">Reference proteome</keyword>
<keyword evidence="2" id="KW-0645">Protease</keyword>